<evidence type="ECO:0000313" key="3">
    <source>
        <dbReference type="Proteomes" id="UP000237105"/>
    </source>
</evidence>
<name>A0A2P5B4L2_PARAD</name>
<dbReference type="Pfam" id="PF13561">
    <property type="entry name" value="adh_short_C2"/>
    <property type="match status" value="1"/>
</dbReference>
<sequence>DTSFLRLDDERLQKLTNEVANLKRVTLKTEDVVNAVLFLTSEEGRSVSGHSILIDGGLVL</sequence>
<dbReference type="InterPro" id="IPR002347">
    <property type="entry name" value="SDR_fam"/>
</dbReference>
<proteinExistence type="inferred from homology"/>
<evidence type="ECO:0000313" key="2">
    <source>
        <dbReference type="EMBL" id="PON43719.1"/>
    </source>
</evidence>
<reference evidence="3" key="1">
    <citation type="submission" date="2016-06" db="EMBL/GenBank/DDBJ databases">
        <title>Parallel loss of symbiosis genes in relatives of nitrogen-fixing non-legume Parasponia.</title>
        <authorList>
            <person name="Van Velzen R."/>
            <person name="Holmer R."/>
            <person name="Bu F."/>
            <person name="Rutten L."/>
            <person name="Van Zeijl A."/>
            <person name="Liu W."/>
            <person name="Santuari L."/>
            <person name="Cao Q."/>
            <person name="Sharma T."/>
            <person name="Shen D."/>
            <person name="Roswanjaya Y."/>
            <person name="Wardhani T."/>
            <person name="Kalhor M.S."/>
            <person name="Jansen J."/>
            <person name="Van den Hoogen J."/>
            <person name="Gungor B."/>
            <person name="Hartog M."/>
            <person name="Hontelez J."/>
            <person name="Verver J."/>
            <person name="Yang W.-C."/>
            <person name="Schijlen E."/>
            <person name="Repin R."/>
            <person name="Schilthuizen M."/>
            <person name="Schranz E."/>
            <person name="Heidstra R."/>
            <person name="Miyata K."/>
            <person name="Fedorova E."/>
            <person name="Kohlen W."/>
            <person name="Bisseling T."/>
            <person name="Smit S."/>
            <person name="Geurts R."/>
        </authorList>
    </citation>
    <scope>NUCLEOTIDE SEQUENCE [LARGE SCALE GENOMIC DNA]</scope>
    <source>
        <strain evidence="3">cv. WU1-14</strain>
    </source>
</reference>
<dbReference type="Proteomes" id="UP000237105">
    <property type="component" value="Unassembled WGS sequence"/>
</dbReference>
<dbReference type="SUPFAM" id="SSF51735">
    <property type="entry name" value="NAD(P)-binding Rossmann-fold domains"/>
    <property type="match status" value="1"/>
</dbReference>
<protein>
    <submittedName>
        <fullName evidence="2">NAD(P)-binding domain containing protein</fullName>
    </submittedName>
</protein>
<comment type="similarity">
    <text evidence="1">Belongs to the short-chain dehydrogenases/reductases (SDR) family.</text>
</comment>
<organism evidence="2 3">
    <name type="scientific">Parasponia andersonii</name>
    <name type="common">Sponia andersonii</name>
    <dbReference type="NCBI Taxonomy" id="3476"/>
    <lineage>
        <taxon>Eukaryota</taxon>
        <taxon>Viridiplantae</taxon>
        <taxon>Streptophyta</taxon>
        <taxon>Embryophyta</taxon>
        <taxon>Tracheophyta</taxon>
        <taxon>Spermatophyta</taxon>
        <taxon>Magnoliopsida</taxon>
        <taxon>eudicotyledons</taxon>
        <taxon>Gunneridae</taxon>
        <taxon>Pentapetalae</taxon>
        <taxon>rosids</taxon>
        <taxon>fabids</taxon>
        <taxon>Rosales</taxon>
        <taxon>Cannabaceae</taxon>
        <taxon>Parasponia</taxon>
    </lineage>
</organism>
<dbReference type="Gene3D" id="3.40.50.720">
    <property type="entry name" value="NAD(P)-binding Rossmann-like Domain"/>
    <property type="match status" value="1"/>
</dbReference>
<dbReference type="PANTHER" id="PTHR42820:SF1">
    <property type="entry name" value="SHORT-CHAIN DEHYDROGENASE_REDUCTASE FAMILY PROTEIN"/>
    <property type="match status" value="1"/>
</dbReference>
<keyword evidence="3" id="KW-1185">Reference proteome</keyword>
<comment type="caution">
    <text evidence="2">The sequence shown here is derived from an EMBL/GenBank/DDBJ whole genome shotgun (WGS) entry which is preliminary data.</text>
</comment>
<feature type="non-terminal residue" evidence="2">
    <location>
        <position position="1"/>
    </location>
</feature>
<dbReference type="STRING" id="3476.A0A2P5B4L2"/>
<dbReference type="PANTHER" id="PTHR42820">
    <property type="entry name" value="SHORT-CHAIN DEHYDROGENASE REDUCTASE"/>
    <property type="match status" value="1"/>
</dbReference>
<dbReference type="InterPro" id="IPR036291">
    <property type="entry name" value="NAD(P)-bd_dom_sf"/>
</dbReference>
<accession>A0A2P5B4L2</accession>
<dbReference type="EMBL" id="JXTB01000365">
    <property type="protein sequence ID" value="PON43719.1"/>
    <property type="molecule type" value="Genomic_DNA"/>
</dbReference>
<dbReference type="OrthoDB" id="294295at2759"/>
<evidence type="ECO:0000256" key="1">
    <source>
        <dbReference type="ARBA" id="ARBA00006484"/>
    </source>
</evidence>
<dbReference type="AlphaFoldDB" id="A0A2P5B4L2"/>
<gene>
    <name evidence="2" type="ORF">PanWU01x14_271720</name>
</gene>